<evidence type="ECO:0000313" key="10">
    <source>
        <dbReference type="Proteomes" id="UP000095362"/>
    </source>
</evidence>
<comment type="similarity">
    <text evidence="6">Belongs to the ABC-4 integral membrane protein family.</text>
</comment>
<evidence type="ECO:0000256" key="7">
    <source>
        <dbReference type="SAM" id="Phobius"/>
    </source>
</evidence>
<dbReference type="InterPro" id="IPR050250">
    <property type="entry name" value="Macrolide_Exporter_MacB"/>
</dbReference>
<gene>
    <name evidence="9" type="ORF">ERS852481_00171</name>
</gene>
<evidence type="ECO:0000256" key="2">
    <source>
        <dbReference type="ARBA" id="ARBA00022475"/>
    </source>
</evidence>
<evidence type="ECO:0000256" key="4">
    <source>
        <dbReference type="ARBA" id="ARBA00022989"/>
    </source>
</evidence>
<comment type="subcellular location">
    <subcellularLocation>
        <location evidence="1">Cell membrane</location>
        <topology evidence="1">Multi-pass membrane protein</topology>
    </subcellularLocation>
</comment>
<keyword evidence="4 7" id="KW-1133">Transmembrane helix</keyword>
<keyword evidence="3 7" id="KW-0812">Transmembrane</keyword>
<feature type="transmembrane region" description="Helical" evidence="7">
    <location>
        <begin position="254"/>
        <end position="276"/>
    </location>
</feature>
<dbReference type="InterPro" id="IPR003838">
    <property type="entry name" value="ABC3_permease_C"/>
</dbReference>
<feature type="transmembrane region" description="Helical" evidence="7">
    <location>
        <begin position="713"/>
        <end position="735"/>
    </location>
</feature>
<dbReference type="Proteomes" id="UP000095362">
    <property type="component" value="Unassembled WGS sequence"/>
</dbReference>
<accession>A0A173X1E7</accession>
<feature type="transmembrane region" description="Helical" evidence="7">
    <location>
        <begin position="758"/>
        <end position="777"/>
    </location>
</feature>
<reference evidence="9 10" key="1">
    <citation type="submission" date="2015-09" db="EMBL/GenBank/DDBJ databases">
        <authorList>
            <consortium name="Pathogen Informatics"/>
        </authorList>
    </citation>
    <scope>NUCLEOTIDE SEQUENCE [LARGE SCALE GENOMIC DNA]</scope>
    <source>
        <strain evidence="9 10">2789STDY5834866</strain>
    </source>
</reference>
<feature type="transmembrane region" description="Helical" evidence="7">
    <location>
        <begin position="311"/>
        <end position="331"/>
    </location>
</feature>
<dbReference type="GO" id="GO:0005886">
    <property type="term" value="C:plasma membrane"/>
    <property type="evidence" value="ECO:0007669"/>
    <property type="project" value="UniProtKB-SubCell"/>
</dbReference>
<dbReference type="Pfam" id="PF02687">
    <property type="entry name" value="FtsX"/>
    <property type="match status" value="2"/>
</dbReference>
<dbReference type="EMBL" id="CYZK01000001">
    <property type="protein sequence ID" value="CUN44385.1"/>
    <property type="molecule type" value="Genomic_DNA"/>
</dbReference>
<evidence type="ECO:0000259" key="8">
    <source>
        <dbReference type="Pfam" id="PF02687"/>
    </source>
</evidence>
<dbReference type="PANTHER" id="PTHR30572">
    <property type="entry name" value="MEMBRANE COMPONENT OF TRANSPORTER-RELATED"/>
    <property type="match status" value="1"/>
</dbReference>
<feature type="transmembrane region" description="Helical" evidence="7">
    <location>
        <begin position="337"/>
        <end position="359"/>
    </location>
</feature>
<evidence type="ECO:0000313" key="9">
    <source>
        <dbReference type="EMBL" id="CUN44385.1"/>
    </source>
</evidence>
<keyword evidence="9" id="KW-0449">Lipoprotein</keyword>
<dbReference type="RefSeq" id="WP_055260392.1">
    <property type="nucleotide sequence ID" value="NZ_CYZK01000001.1"/>
</dbReference>
<feature type="transmembrane region" description="Helical" evidence="7">
    <location>
        <begin position="664"/>
        <end position="682"/>
    </location>
</feature>
<feature type="transmembrane region" description="Helical" evidence="7">
    <location>
        <begin position="411"/>
        <end position="431"/>
    </location>
</feature>
<evidence type="ECO:0000256" key="5">
    <source>
        <dbReference type="ARBA" id="ARBA00023136"/>
    </source>
</evidence>
<protein>
    <submittedName>
        <fullName evidence="9">Outer membrane-specific lipoprotein transporter subunit LolE</fullName>
    </submittedName>
</protein>
<name>A0A173X1E7_9FIRM</name>
<proteinExistence type="inferred from homology"/>
<dbReference type="AlphaFoldDB" id="A0A173X1E7"/>
<dbReference type="GO" id="GO:0022857">
    <property type="term" value="F:transmembrane transporter activity"/>
    <property type="evidence" value="ECO:0007669"/>
    <property type="project" value="TreeGrafter"/>
</dbReference>
<evidence type="ECO:0000256" key="6">
    <source>
        <dbReference type="ARBA" id="ARBA00038076"/>
    </source>
</evidence>
<keyword evidence="2" id="KW-1003">Cell membrane</keyword>
<organism evidence="9 10">
    <name type="scientific">Coprococcus comes</name>
    <dbReference type="NCBI Taxonomy" id="410072"/>
    <lineage>
        <taxon>Bacteria</taxon>
        <taxon>Bacillati</taxon>
        <taxon>Bacillota</taxon>
        <taxon>Clostridia</taxon>
        <taxon>Lachnospirales</taxon>
        <taxon>Lachnospiraceae</taxon>
        <taxon>Coprococcus</taxon>
    </lineage>
</organism>
<sequence length="793" mass="89959">MTWPFENNTNGIVKNLAKRNLKSEKRRNIMVVVAVALAAFLVCLSSLTASSLTKMKKDRIVDTYEATYVRVSEENLEKLKNVTEFERVGEYYIVGEKESSKGFTGSFSYVNNDMMYMMRSQMKLTEGDLPQKENEILVSKIWLSKYYPSAGVGDTVTLDISSFPGDYTISGIVDAPADDSKNLYSFMISKAALQQLDGYKTDGYFAYVHLKNAETMPEETSKAFFTQIAEKNQLRSVRFHSEFFEDMKTDWSQVMIILGLAGIIGLGAWVVIQSIFRISINDKIKSYGQLRTIGATKKQIKRIVKKERNQLGVLGSIIGMILGVILFFIIFPKGFSVSGYLGCILLTIVFCWITICIAVHKPIKLAASISPIEAVRFMVEQKSKIHIRKKNKKLTPVSMGMMNFKRDWKKTFSIVFSLSLSGILLLVISSLCLVQSPERYARYFFPNGDYRIFLNFEGEHIDILKNGNPLDEQLKEEILAIDGVRDIIATRKSATFEAVYNNFRGRGHCDMITPENYETIEKALVEGDMPKDAHEILIKNEYKDFGETVKPGMEINLSFGEKSIPVRISGIYNSNKTVMNYGRSGYGFDGGMMYAEEALFHELLPDIENFDYTWDIVYDKASKKNVEQSLESIIAINSELYLSKFSDDVAWVEKQNILYNIGEVLSWLIFIFGVINLTNMTLSNQLARRQENSVLRSVGLTSKQLAAMTVYEGLGYVLCSILISLVIGLPISIFACYKLSIETYGGEIIPYTFPLSKMLIYILVIIGMELILSIWTIRRQKKQSLIEQMRSME</sequence>
<dbReference type="PANTHER" id="PTHR30572:SF4">
    <property type="entry name" value="ABC TRANSPORTER PERMEASE YTRF"/>
    <property type="match status" value="1"/>
</dbReference>
<keyword evidence="5 7" id="KW-0472">Membrane</keyword>
<evidence type="ECO:0000256" key="3">
    <source>
        <dbReference type="ARBA" id="ARBA00022692"/>
    </source>
</evidence>
<evidence type="ECO:0000256" key="1">
    <source>
        <dbReference type="ARBA" id="ARBA00004651"/>
    </source>
</evidence>
<feature type="domain" description="ABC3 transporter permease C-terminal" evidence="8">
    <location>
        <begin position="260"/>
        <end position="362"/>
    </location>
</feature>
<feature type="domain" description="ABC3 transporter permease C-terminal" evidence="8">
    <location>
        <begin position="664"/>
        <end position="784"/>
    </location>
</feature>